<evidence type="ECO:0000256" key="2">
    <source>
        <dbReference type="ARBA" id="ARBA00022723"/>
    </source>
</evidence>
<evidence type="ECO:0000256" key="1">
    <source>
        <dbReference type="ARBA" id="ARBA00022617"/>
    </source>
</evidence>
<dbReference type="InterPro" id="IPR036136">
    <property type="entry name" value="Nit/Sulf_reduc_fer-like_dom_sf"/>
</dbReference>
<dbReference type="EMBL" id="MGFH01000050">
    <property type="protein sequence ID" value="OGM06993.1"/>
    <property type="molecule type" value="Genomic_DNA"/>
</dbReference>
<evidence type="ECO:0008006" key="10">
    <source>
        <dbReference type="Google" id="ProtNLM"/>
    </source>
</evidence>
<name>A0A1F7WWB1_9BACT</name>
<dbReference type="SUPFAM" id="SSF56014">
    <property type="entry name" value="Nitrite and sulphite reductase 4Fe-4S domain-like"/>
    <property type="match status" value="1"/>
</dbReference>
<evidence type="ECO:0000256" key="4">
    <source>
        <dbReference type="ARBA" id="ARBA00023004"/>
    </source>
</evidence>
<dbReference type="GO" id="GO:0016491">
    <property type="term" value="F:oxidoreductase activity"/>
    <property type="evidence" value="ECO:0007669"/>
    <property type="project" value="UniProtKB-KW"/>
</dbReference>
<keyword evidence="5" id="KW-0411">Iron-sulfur</keyword>
<sequence length="370" mass="40671">MIRLKDIMLESEMIGLAEKFAPAGGQYFVEVETSDELVLNNTYYFGLELSTGDICEVRGTAVEVSGAEGNRVYKFKIIECDEKYVSLVASSLSEKSPAAEKTGDGPTWAYGLKQMNSSYAIIVNSPAGFYTAEHLKVIAGIAEKGYGITKLTHAQRIVVLVKPEQLATVENQLAVAGLRKGVLHHGVRNVRACAGALCKWSKNNDAIGLSVDIDKELYGFSTKFDVKIAVSDCLRNCSESYCADIGFIGLDGEYRVVIGGRGSSIPFRALELAPKIPKNKVVAFVRKFVDWYAARANERERLCKTLQRIGTEIYNVKPESVRSEIKAAFERLDVPAMQSGDTVSESARMFEQYLRGLAVDSIRSEFAVVI</sequence>
<keyword evidence="2" id="KW-0479">Metal-binding</keyword>
<keyword evidence="1" id="KW-0349">Heme</keyword>
<keyword evidence="4" id="KW-0408">Iron</keyword>
<evidence type="ECO:0000256" key="5">
    <source>
        <dbReference type="ARBA" id="ARBA00023014"/>
    </source>
</evidence>
<evidence type="ECO:0000259" key="6">
    <source>
        <dbReference type="Pfam" id="PF01077"/>
    </source>
</evidence>
<dbReference type="SUPFAM" id="SSF55124">
    <property type="entry name" value="Nitrite/Sulfite reductase N-terminal domain-like"/>
    <property type="match status" value="1"/>
</dbReference>
<dbReference type="InterPro" id="IPR045854">
    <property type="entry name" value="NO2/SO3_Rdtase_4Fe4S_sf"/>
</dbReference>
<dbReference type="InterPro" id="IPR005117">
    <property type="entry name" value="NiRdtase/SiRdtase_haem-b_fer"/>
</dbReference>
<accession>A0A1F7WWB1</accession>
<organism evidence="8 9">
    <name type="scientific">Candidatus Wallbacteria bacterium GWC2_49_35</name>
    <dbReference type="NCBI Taxonomy" id="1817813"/>
    <lineage>
        <taxon>Bacteria</taxon>
        <taxon>Candidatus Walliibacteriota</taxon>
    </lineage>
</organism>
<gene>
    <name evidence="8" type="ORF">A2008_10570</name>
</gene>
<protein>
    <recommendedName>
        <fullName evidence="10">Nitrite reductase</fullName>
    </recommendedName>
</protein>
<evidence type="ECO:0000259" key="7">
    <source>
        <dbReference type="Pfam" id="PF03460"/>
    </source>
</evidence>
<proteinExistence type="predicted"/>
<dbReference type="Proteomes" id="UP000178735">
    <property type="component" value="Unassembled WGS sequence"/>
</dbReference>
<dbReference type="Pfam" id="PF01077">
    <property type="entry name" value="NIR_SIR"/>
    <property type="match status" value="1"/>
</dbReference>
<dbReference type="GO" id="GO:0051536">
    <property type="term" value="F:iron-sulfur cluster binding"/>
    <property type="evidence" value="ECO:0007669"/>
    <property type="project" value="UniProtKB-KW"/>
</dbReference>
<dbReference type="Pfam" id="PF03460">
    <property type="entry name" value="NIR_SIR_ferr"/>
    <property type="match status" value="1"/>
</dbReference>
<dbReference type="InterPro" id="IPR006067">
    <property type="entry name" value="NO2/SO3_Rdtase_4Fe4S_dom"/>
</dbReference>
<evidence type="ECO:0000313" key="9">
    <source>
        <dbReference type="Proteomes" id="UP000178735"/>
    </source>
</evidence>
<dbReference type="PANTHER" id="PTHR43809">
    <property type="entry name" value="NITRITE REDUCTASE (NADH) LARGE SUBUNIT"/>
    <property type="match status" value="1"/>
</dbReference>
<dbReference type="Gene3D" id="3.30.413.10">
    <property type="entry name" value="Sulfite Reductase Hemoprotein, domain 1"/>
    <property type="match status" value="1"/>
</dbReference>
<dbReference type="PANTHER" id="PTHR43809:SF1">
    <property type="entry name" value="NITRITE REDUCTASE (NADH) LARGE SUBUNIT"/>
    <property type="match status" value="1"/>
</dbReference>
<dbReference type="InterPro" id="IPR052034">
    <property type="entry name" value="NasD-like"/>
</dbReference>
<feature type="domain" description="Nitrite/sulphite reductase 4Fe-4S" evidence="6">
    <location>
        <begin position="186"/>
        <end position="312"/>
    </location>
</feature>
<dbReference type="GO" id="GO:0046872">
    <property type="term" value="F:metal ion binding"/>
    <property type="evidence" value="ECO:0007669"/>
    <property type="project" value="UniProtKB-KW"/>
</dbReference>
<evidence type="ECO:0000256" key="3">
    <source>
        <dbReference type="ARBA" id="ARBA00023002"/>
    </source>
</evidence>
<evidence type="ECO:0000313" key="8">
    <source>
        <dbReference type="EMBL" id="OGM06993.1"/>
    </source>
</evidence>
<dbReference type="STRING" id="1817813.A2008_10570"/>
<dbReference type="GO" id="GO:0020037">
    <property type="term" value="F:heme binding"/>
    <property type="evidence" value="ECO:0007669"/>
    <property type="project" value="InterPro"/>
</dbReference>
<dbReference type="AlphaFoldDB" id="A0A1F7WWB1"/>
<comment type="caution">
    <text evidence="8">The sequence shown here is derived from an EMBL/GenBank/DDBJ whole genome shotgun (WGS) entry which is preliminary data.</text>
</comment>
<feature type="domain" description="Nitrite/Sulfite reductase ferredoxin-like" evidence="7">
    <location>
        <begin position="118"/>
        <end position="174"/>
    </location>
</feature>
<reference evidence="8 9" key="1">
    <citation type="journal article" date="2016" name="Nat. Commun.">
        <title>Thousands of microbial genomes shed light on interconnected biogeochemical processes in an aquifer system.</title>
        <authorList>
            <person name="Anantharaman K."/>
            <person name="Brown C.T."/>
            <person name="Hug L.A."/>
            <person name="Sharon I."/>
            <person name="Castelle C.J."/>
            <person name="Probst A.J."/>
            <person name="Thomas B.C."/>
            <person name="Singh A."/>
            <person name="Wilkins M.J."/>
            <person name="Karaoz U."/>
            <person name="Brodie E.L."/>
            <person name="Williams K.H."/>
            <person name="Hubbard S.S."/>
            <person name="Banfield J.F."/>
        </authorList>
    </citation>
    <scope>NUCLEOTIDE SEQUENCE [LARGE SCALE GENOMIC DNA]</scope>
</reference>
<keyword evidence="3" id="KW-0560">Oxidoreductase</keyword>